<evidence type="ECO:0000313" key="3">
    <source>
        <dbReference type="EMBL" id="RXS76212.1"/>
    </source>
</evidence>
<comment type="caution">
    <text evidence="3">The sequence shown here is derived from an EMBL/GenBank/DDBJ whole genome shotgun (WGS) entry which is preliminary data.</text>
</comment>
<dbReference type="Proteomes" id="UP000290106">
    <property type="component" value="Unassembled WGS sequence"/>
</dbReference>
<dbReference type="InterPro" id="IPR001304">
    <property type="entry name" value="C-type_lectin-like"/>
</dbReference>
<feature type="compositionally biased region" description="Low complexity" evidence="1">
    <location>
        <begin position="77"/>
        <end position="90"/>
    </location>
</feature>
<reference evidence="3 4" key="1">
    <citation type="submission" date="2019-01" db="EMBL/GenBank/DDBJ databases">
        <title>Blautia sp. nov. KGMB01111 isolated human feces.</title>
        <authorList>
            <person name="Park J.-E."/>
            <person name="Kim J.-S."/>
            <person name="Park S.-H."/>
        </authorList>
    </citation>
    <scope>NUCLEOTIDE SEQUENCE [LARGE SCALE GENOMIC DNA]</scope>
    <source>
        <strain evidence="3 4">KGMB01111</strain>
    </source>
</reference>
<dbReference type="InterPro" id="IPR050111">
    <property type="entry name" value="C-type_lectin/snaclec_domain"/>
</dbReference>
<feature type="domain" description="C-type lectin" evidence="2">
    <location>
        <begin position="99"/>
        <end position="206"/>
    </location>
</feature>
<feature type="compositionally biased region" description="Basic residues" evidence="1">
    <location>
        <begin position="1"/>
        <end position="10"/>
    </location>
</feature>
<keyword evidence="3" id="KW-0430">Lectin</keyword>
<dbReference type="EMBL" id="SDKC01000001">
    <property type="protein sequence ID" value="RXS76212.1"/>
    <property type="molecule type" value="Genomic_DNA"/>
</dbReference>
<dbReference type="Gene3D" id="3.10.100.10">
    <property type="entry name" value="Mannose-Binding Protein A, subunit A"/>
    <property type="match status" value="1"/>
</dbReference>
<dbReference type="SMART" id="SM00034">
    <property type="entry name" value="CLECT"/>
    <property type="match status" value="1"/>
</dbReference>
<dbReference type="SUPFAM" id="SSF56436">
    <property type="entry name" value="C-type lectin-like"/>
    <property type="match status" value="1"/>
</dbReference>
<dbReference type="InterPro" id="IPR016186">
    <property type="entry name" value="C-type_lectin-like/link_sf"/>
</dbReference>
<dbReference type="PANTHER" id="PTHR22803">
    <property type="entry name" value="MANNOSE, PHOSPHOLIPASE, LECTIN RECEPTOR RELATED"/>
    <property type="match status" value="1"/>
</dbReference>
<organism evidence="3 4">
    <name type="scientific">Blautia faecicola</name>
    <dbReference type="NCBI Taxonomy" id="2509240"/>
    <lineage>
        <taxon>Bacteria</taxon>
        <taxon>Bacillati</taxon>
        <taxon>Bacillota</taxon>
        <taxon>Clostridia</taxon>
        <taxon>Lachnospirales</taxon>
        <taxon>Lachnospiraceae</taxon>
        <taxon>Blautia</taxon>
    </lineage>
</organism>
<feature type="region of interest" description="Disordered" evidence="1">
    <location>
        <begin position="1"/>
        <end position="24"/>
    </location>
</feature>
<evidence type="ECO:0000259" key="2">
    <source>
        <dbReference type="PROSITE" id="PS50041"/>
    </source>
</evidence>
<dbReference type="OrthoDB" id="2036155at2"/>
<dbReference type="PROSITE" id="PS50041">
    <property type="entry name" value="C_TYPE_LECTIN_2"/>
    <property type="match status" value="1"/>
</dbReference>
<dbReference type="CDD" id="cd00037">
    <property type="entry name" value="CLECT"/>
    <property type="match status" value="1"/>
</dbReference>
<feature type="region of interest" description="Disordered" evidence="1">
    <location>
        <begin position="63"/>
        <end position="96"/>
    </location>
</feature>
<dbReference type="AlphaFoldDB" id="A0A4Q1RKC6"/>
<proteinExistence type="predicted"/>
<dbReference type="InterPro" id="IPR016187">
    <property type="entry name" value="CTDL_fold"/>
</dbReference>
<name>A0A4Q1RKC6_9FIRM</name>
<protein>
    <submittedName>
        <fullName evidence="3">C-type lectin domain-containing protein</fullName>
    </submittedName>
</protein>
<evidence type="ECO:0000256" key="1">
    <source>
        <dbReference type="SAM" id="MobiDB-lite"/>
    </source>
</evidence>
<dbReference type="GO" id="GO:0030246">
    <property type="term" value="F:carbohydrate binding"/>
    <property type="evidence" value="ECO:0007669"/>
    <property type="project" value="UniProtKB-KW"/>
</dbReference>
<sequence length="596" mass="67585">MGQMKKRKCGSGRSGDMMNRENQKRNKNRVIKGVLLALVIILLGIGTGELLVYMGVVKIPGLSQSETDSDTPADSAETTSETSQETTEQTGIPDDAAEFNGHHYYVYNPDDITTWKEARQYCELKGGYLATITSKEENDFVYSYLKKNVDYESAYFGFTDKESEEWIWDNGEIGTFTNWHTGEPSNKNSNNDYARYYDKYSDGTWSAGDFGEQTGNSKSVFICEWGKYRTTPSTPAKSSTEIPAKTVDDTEIWNTFLQEKQYESNITDWTITELQYCLLDIDQDGRRELILTPGTSWDDYEIYQVYTIGEDGKVYLADDFTTCYGLGYSSKYKALAYDSVRPSEMSASLEYHIMDGTKMTESFAVNMEVDLNTYLPVYKVRDTSKGTDRTITEEEYEAYEKECTWLTDWKKVESKSAKKNTEKTQTSDQEWKTAYAQFLRNGGYKSDMPGCDAPRFFVYDVDGDGSMELVIIRATYSVVGGDVYTLVNGKVVYAGGTSGTYGSFASYPSDGLILSSYGHMGVDLEEYFTLSDGKLVSQARWISSFTDGETWYLNNQETTQEAYENWKEEHVSGEIFAIEYNDAHPITEENIQAYVK</sequence>
<gene>
    <name evidence="3" type="ORF">ETP43_14070</name>
</gene>
<keyword evidence="4" id="KW-1185">Reference proteome</keyword>
<feature type="compositionally biased region" description="Polar residues" evidence="1">
    <location>
        <begin position="63"/>
        <end position="72"/>
    </location>
</feature>
<accession>A0A4Q1RKC6</accession>
<evidence type="ECO:0000313" key="4">
    <source>
        <dbReference type="Proteomes" id="UP000290106"/>
    </source>
</evidence>
<dbReference type="Pfam" id="PF00059">
    <property type="entry name" value="Lectin_C"/>
    <property type="match status" value="1"/>
</dbReference>